<dbReference type="EMBL" id="GGEC01079992">
    <property type="protein sequence ID" value="MBX60476.1"/>
    <property type="molecule type" value="Transcribed_RNA"/>
</dbReference>
<sequence length="52" mass="5974">MSCALIYTSISPNHKINTGMRIIHREKPKAGEIFFLLKKRSSSCQHLIQENC</sequence>
<evidence type="ECO:0000313" key="1">
    <source>
        <dbReference type="EMBL" id="MBX60476.1"/>
    </source>
</evidence>
<dbReference type="AlphaFoldDB" id="A0A2P2Q0E9"/>
<accession>A0A2P2Q0E9</accession>
<reference evidence="1" key="1">
    <citation type="submission" date="2018-02" db="EMBL/GenBank/DDBJ databases">
        <title>Rhizophora mucronata_Transcriptome.</title>
        <authorList>
            <person name="Meera S.P."/>
            <person name="Sreeshan A."/>
            <person name="Augustine A."/>
        </authorList>
    </citation>
    <scope>NUCLEOTIDE SEQUENCE</scope>
    <source>
        <tissue evidence="1">Leaf</tissue>
    </source>
</reference>
<name>A0A2P2Q0E9_RHIMU</name>
<proteinExistence type="predicted"/>
<protein>
    <submittedName>
        <fullName evidence="1">Uncharacterized protein</fullName>
    </submittedName>
</protein>
<organism evidence="1">
    <name type="scientific">Rhizophora mucronata</name>
    <name type="common">Asiatic mangrove</name>
    <dbReference type="NCBI Taxonomy" id="61149"/>
    <lineage>
        <taxon>Eukaryota</taxon>
        <taxon>Viridiplantae</taxon>
        <taxon>Streptophyta</taxon>
        <taxon>Embryophyta</taxon>
        <taxon>Tracheophyta</taxon>
        <taxon>Spermatophyta</taxon>
        <taxon>Magnoliopsida</taxon>
        <taxon>eudicotyledons</taxon>
        <taxon>Gunneridae</taxon>
        <taxon>Pentapetalae</taxon>
        <taxon>rosids</taxon>
        <taxon>fabids</taxon>
        <taxon>Malpighiales</taxon>
        <taxon>Rhizophoraceae</taxon>
        <taxon>Rhizophora</taxon>
    </lineage>
</organism>